<dbReference type="PATRIC" id="fig|243231.5.peg.751"/>
<dbReference type="Proteomes" id="UP000000577">
    <property type="component" value="Chromosome"/>
</dbReference>
<dbReference type="STRING" id="243231.GSU0755"/>
<reference evidence="1 2" key="1">
    <citation type="journal article" date="2003" name="Science">
        <title>Genome of Geobacter sulfurreducens: metal reduction in subsurface environments.</title>
        <authorList>
            <person name="Methe B.A."/>
            <person name="Nelson K.E."/>
            <person name="Eisen J.A."/>
            <person name="Paulsen I.T."/>
            <person name="Nelson W."/>
            <person name="Heidelberg J.F."/>
            <person name="Wu D."/>
            <person name="Wu M."/>
            <person name="Ward N."/>
            <person name="Beanan M.J."/>
            <person name="Dodson R.J."/>
            <person name="Madupu R."/>
            <person name="Brinkac L.M."/>
            <person name="Daugherty S.C."/>
            <person name="DeBoy R.T."/>
            <person name="Durkin A.S."/>
            <person name="Gwinn M."/>
            <person name="Kolonay J.F."/>
            <person name="Sullivan S.A."/>
            <person name="Haft D.H."/>
            <person name="Selengut J."/>
            <person name="Davidsen T.M."/>
            <person name="Zafar N."/>
            <person name="White O."/>
            <person name="Tran B."/>
            <person name="Romero C."/>
            <person name="Forberger H.A."/>
            <person name="Weidman J."/>
            <person name="Khouri H."/>
            <person name="Feldblyum T.V."/>
            <person name="Utterback T.R."/>
            <person name="Van Aken S.E."/>
            <person name="Lovley D.R."/>
            <person name="Fraser C.M."/>
        </authorList>
    </citation>
    <scope>NUCLEOTIDE SEQUENCE [LARGE SCALE GENOMIC DNA]</scope>
    <source>
        <strain evidence="2">ATCC 51573 / DSM 12127 / PCA</strain>
    </source>
</reference>
<organism evidence="1 2">
    <name type="scientific">Geobacter sulfurreducens (strain ATCC 51573 / DSM 12127 / PCA)</name>
    <dbReference type="NCBI Taxonomy" id="243231"/>
    <lineage>
        <taxon>Bacteria</taxon>
        <taxon>Pseudomonadati</taxon>
        <taxon>Thermodesulfobacteriota</taxon>
        <taxon>Desulfuromonadia</taxon>
        <taxon>Geobacterales</taxon>
        <taxon>Geobacteraceae</taxon>
        <taxon>Geobacter</taxon>
    </lineage>
</organism>
<proteinExistence type="predicted"/>
<reference evidence="1 2" key="2">
    <citation type="journal article" date="2012" name="BMC Genomics">
        <title>Comparative genomic analysis of Geobacter sulfurreducens KN400, a strain with enhanced capacity for extracellular electron transfer and electricity production.</title>
        <authorList>
            <person name="Butler J.E."/>
            <person name="Young N.D."/>
            <person name="Aklujkar M."/>
            <person name="Lovley D.R."/>
        </authorList>
    </citation>
    <scope>NUCLEOTIDE SEQUENCE [LARGE SCALE GENOMIC DNA]</scope>
    <source>
        <strain evidence="2">ATCC 51573 / DSM 12127 / PCA</strain>
    </source>
</reference>
<keyword evidence="2" id="KW-1185">Reference proteome</keyword>
<evidence type="ECO:0000313" key="2">
    <source>
        <dbReference type="Proteomes" id="UP000000577"/>
    </source>
</evidence>
<accession>Q74F54</accession>
<name>Q74F54_GEOSL</name>
<sequence length="142" mass="15447">MALKCAVGGGRISLQQTDALGLSGIRLLHTPCRKLRDGEWVSRHNGLSVAVDLSAAFQALAAESCARVFNEATPGSAKPIDCINDIMGTYPRIGQKRTIRHHRGVPFDAAKKPCRDIGRASFGVRWRDNSMNMDKLLKAFAA</sequence>
<gene>
    <name evidence="1" type="ordered locus">GSU0755</name>
</gene>
<dbReference type="EMBL" id="AE017180">
    <property type="protein sequence ID" value="AAR34085.1"/>
    <property type="molecule type" value="Genomic_DNA"/>
</dbReference>
<dbReference type="RefSeq" id="WP_010941414.1">
    <property type="nucleotide sequence ID" value="NC_002939.5"/>
</dbReference>
<protein>
    <submittedName>
        <fullName evidence="1">Uncharacterized protein</fullName>
    </submittedName>
</protein>
<dbReference type="InParanoid" id="Q74F54"/>
<dbReference type="HOGENOM" id="CLU_1813033_0_0_7"/>
<dbReference type="AlphaFoldDB" id="Q74F54"/>
<evidence type="ECO:0000313" key="1">
    <source>
        <dbReference type="EMBL" id="AAR34085.1"/>
    </source>
</evidence>
<dbReference type="KEGG" id="gsu:GSU0755"/>
<dbReference type="EnsemblBacteria" id="AAR34085">
    <property type="protein sequence ID" value="AAR34085"/>
    <property type="gene ID" value="GSU0755"/>
</dbReference>